<evidence type="ECO:0000313" key="2">
    <source>
        <dbReference type="EnsemblMetazoa" id="MESCA006914-PA"/>
    </source>
</evidence>
<dbReference type="InterPro" id="IPR013792">
    <property type="entry name" value="RNA3'P_cycl/enolpyr_Trfase_a/b"/>
</dbReference>
<dbReference type="InterPro" id="IPR000228">
    <property type="entry name" value="RNA3'_term_phos_cyc"/>
</dbReference>
<protein>
    <recommendedName>
        <fullName evidence="1">RNA 3'-terminal phosphate cyclase insert domain-containing protein</fullName>
    </recommendedName>
</protein>
<feature type="domain" description="RNA 3'-terminal phosphate cyclase insert" evidence="1">
    <location>
        <begin position="1"/>
        <end position="74"/>
    </location>
</feature>
<dbReference type="PANTHER" id="PTHR11096:SF1">
    <property type="entry name" value="RNA 3'-TERMINAL PHOSPHATE CYCLASE-LIKE PROTEIN"/>
    <property type="match status" value="1"/>
</dbReference>
<dbReference type="Gene3D" id="3.30.360.20">
    <property type="entry name" value="RNA 3'-terminal phosphate cyclase, insert domain"/>
    <property type="match status" value="1"/>
</dbReference>
<organism evidence="2 3">
    <name type="scientific">Megaselia scalaris</name>
    <name type="common">Humpbacked fly</name>
    <name type="synonym">Phora scalaris</name>
    <dbReference type="NCBI Taxonomy" id="36166"/>
    <lineage>
        <taxon>Eukaryota</taxon>
        <taxon>Metazoa</taxon>
        <taxon>Ecdysozoa</taxon>
        <taxon>Arthropoda</taxon>
        <taxon>Hexapoda</taxon>
        <taxon>Insecta</taxon>
        <taxon>Pterygota</taxon>
        <taxon>Neoptera</taxon>
        <taxon>Endopterygota</taxon>
        <taxon>Diptera</taxon>
        <taxon>Brachycera</taxon>
        <taxon>Muscomorpha</taxon>
        <taxon>Platypezoidea</taxon>
        <taxon>Phoridae</taxon>
        <taxon>Megaseliini</taxon>
        <taxon>Megaselia</taxon>
    </lineage>
</organism>
<accession>T1GT89</accession>
<dbReference type="EnsemblMetazoa" id="MESCA006914-RA">
    <property type="protein sequence ID" value="MESCA006914-PA"/>
    <property type="gene ID" value="MESCA006914"/>
</dbReference>
<dbReference type="EMBL" id="CAQQ02159852">
    <property type="status" value="NOT_ANNOTATED_CDS"/>
    <property type="molecule type" value="Genomic_DNA"/>
</dbReference>
<name>T1GT89_MEGSC</name>
<proteinExistence type="predicted"/>
<dbReference type="InterPro" id="IPR036553">
    <property type="entry name" value="RPTC_insert"/>
</dbReference>
<dbReference type="InterPro" id="IPR013791">
    <property type="entry name" value="RNA3'-term_phos_cycl_insert"/>
</dbReference>
<reference evidence="2" key="2">
    <citation type="submission" date="2015-06" db="UniProtKB">
        <authorList>
            <consortium name="EnsemblMetazoa"/>
        </authorList>
    </citation>
    <scope>IDENTIFICATION</scope>
</reference>
<evidence type="ECO:0000313" key="3">
    <source>
        <dbReference type="Proteomes" id="UP000015102"/>
    </source>
</evidence>
<evidence type="ECO:0000259" key="1">
    <source>
        <dbReference type="Pfam" id="PF05189"/>
    </source>
</evidence>
<dbReference type="GO" id="GO:0000479">
    <property type="term" value="P:endonucleolytic cleavage of tricistronic rRNA transcript (SSU-rRNA, 5.8S rRNA, LSU-rRNA)"/>
    <property type="evidence" value="ECO:0007669"/>
    <property type="project" value="TreeGrafter"/>
</dbReference>
<dbReference type="HOGENOM" id="CLU_2596959_0_0_1"/>
<dbReference type="GO" id="GO:0004521">
    <property type="term" value="F:RNA endonuclease activity"/>
    <property type="evidence" value="ECO:0007669"/>
    <property type="project" value="TreeGrafter"/>
</dbReference>
<dbReference type="GO" id="GO:0005730">
    <property type="term" value="C:nucleolus"/>
    <property type="evidence" value="ECO:0007669"/>
    <property type="project" value="TreeGrafter"/>
</dbReference>
<keyword evidence="3" id="KW-1185">Reference proteome</keyword>
<reference evidence="3" key="1">
    <citation type="submission" date="2013-02" db="EMBL/GenBank/DDBJ databases">
        <authorList>
            <person name="Hughes D."/>
        </authorList>
    </citation>
    <scope>NUCLEOTIDE SEQUENCE</scope>
    <source>
        <strain>Durham</strain>
        <strain evidence="3">NC isolate 2 -- Noor lab</strain>
    </source>
</reference>
<dbReference type="Proteomes" id="UP000015102">
    <property type="component" value="Unassembled WGS sequence"/>
</dbReference>
<sequence length="80" mass="8624">MVKRIRGTAFTCKVSPAMANRAVESAKGVMLKFLPDVYINTDQNKGKISGNSPGYGINLIAETTEGVFFTTEAMSCSKTE</sequence>
<dbReference type="PANTHER" id="PTHR11096">
    <property type="entry name" value="RNA 3' TERMINAL PHOSPHATE CYCLASE"/>
    <property type="match status" value="1"/>
</dbReference>
<dbReference type="STRING" id="36166.T1GT89"/>
<dbReference type="SUPFAM" id="SSF55205">
    <property type="entry name" value="EPT/RTPC-like"/>
    <property type="match status" value="1"/>
</dbReference>
<dbReference type="Pfam" id="PF05189">
    <property type="entry name" value="RTC_insert"/>
    <property type="match status" value="1"/>
</dbReference>
<dbReference type="AlphaFoldDB" id="T1GT89"/>